<dbReference type="InterPro" id="IPR002123">
    <property type="entry name" value="Plipid/glycerol_acylTrfase"/>
</dbReference>
<dbReference type="GO" id="GO:0070566">
    <property type="term" value="F:adenylyltransferase activity"/>
    <property type="evidence" value="ECO:0007669"/>
    <property type="project" value="TreeGrafter"/>
</dbReference>
<dbReference type="InterPro" id="IPR040097">
    <property type="entry name" value="FAAL/FAAC"/>
</dbReference>
<dbReference type="PROSITE" id="PS00455">
    <property type="entry name" value="AMP_BINDING"/>
    <property type="match status" value="1"/>
</dbReference>
<dbReference type="InterPro" id="IPR000873">
    <property type="entry name" value="AMP-dep_synth/lig_dom"/>
</dbReference>
<keyword evidence="2" id="KW-0436">Ligase</keyword>
<reference evidence="6" key="1">
    <citation type="submission" date="2016-10" db="EMBL/GenBank/DDBJ databases">
        <authorList>
            <person name="Varghese N."/>
            <person name="Submissions S."/>
        </authorList>
    </citation>
    <scope>NUCLEOTIDE SEQUENCE [LARGE SCALE GENOMIC DNA]</scope>
    <source>
        <strain evidence="6">CGMCC 1.7062</strain>
    </source>
</reference>
<gene>
    <name evidence="5" type="ORF">SAMN04488244_102225</name>
</gene>
<organism evidence="5 6">
    <name type="scientific">Vibrio hangzhouensis</name>
    <dbReference type="NCBI Taxonomy" id="462991"/>
    <lineage>
        <taxon>Bacteria</taxon>
        <taxon>Pseudomonadati</taxon>
        <taxon>Pseudomonadota</taxon>
        <taxon>Gammaproteobacteria</taxon>
        <taxon>Vibrionales</taxon>
        <taxon>Vibrionaceae</taxon>
        <taxon>Vibrio</taxon>
    </lineage>
</organism>
<dbReference type="GO" id="GO:0016746">
    <property type="term" value="F:acyltransferase activity"/>
    <property type="evidence" value="ECO:0007669"/>
    <property type="project" value="UniProtKB-KW"/>
</dbReference>
<feature type="transmembrane region" description="Helical" evidence="3">
    <location>
        <begin position="710"/>
        <end position="733"/>
    </location>
</feature>
<dbReference type="SUPFAM" id="SSF47336">
    <property type="entry name" value="ACP-like"/>
    <property type="match status" value="1"/>
</dbReference>
<dbReference type="Pfam" id="PF00501">
    <property type="entry name" value="AMP-binding"/>
    <property type="match status" value="1"/>
</dbReference>
<evidence type="ECO:0000313" key="6">
    <source>
        <dbReference type="Proteomes" id="UP000236721"/>
    </source>
</evidence>
<feature type="domain" description="Carrier" evidence="4">
    <location>
        <begin position="15"/>
        <end position="95"/>
    </location>
</feature>
<dbReference type="InterPro" id="IPR020845">
    <property type="entry name" value="AMP-binding_CS"/>
</dbReference>
<sequence length="946" mass="104408">MSDNNHNTTKQTTAEVAQSVLDTVRVLMLELDPESLSSVNLNLKSDLDSELGFDSLTRAELLTRIETHFHVSLPEHSLSGIATPEDIVQAIQQAVSTPLVEPVITQLHQIKLDTVDQMPDDVESLQALLDWHVEHHPDRPHLYVFQNANDVEEISYQKLKDKAMEIAAGLINAGVEAGDCVAIMLPTSNDYFFSFFGILYARAIPVPIYPPARLQQIEDHLGRHASILNNAEAKLLITVPEAKPLAHLLKLQVPSIEAVVTASDLQGSTEPVEVGDAQTDDIAFLQYTSGSTGVPKGVTLTHSNLLANVRAMGKAVGASSNDVFVSWLPVYHDMGLIGAWLGSLYHTMPLVIMSPLLFLTKPQRWLWAIHHYKGTLSPAPNFAYELCVSRVKESELEGLNLSSWRLSWNGAEPVSPQSIANFTEKYAPYGFKPETMSPVYGLAESSVGLTFPLEVRKPRVEYFDRESLSRNGRAVAVTREAAGAIPVVGLGQPLVGHQIRIVDELGKELPEGEEGELEFKGPSATQGYYRNPEKTRELYHDDWLVTGDRAFTLSGELFLTGRTKDIIIKAGRNIYPHELEQAVGGIDGVRKGCVAVFGSQDRRSATEKLIVLAESRETDPRTLRSFKKQINNLAVRLLGSPADDIVIGPPHTIPKTSSGKIRRSACKDLYQEGQLGRQPKAFWHQAMHLAVAGVVPQLRRYVRTLQDVGYAAYAWFILGVLSPMVWILVALLPKKSWCWAVTRMGARALITLTGTKCTVTGLENLPDEHQPRILVVNHCSYLDGLVLIATTGLECRFVAKSEFLSNPFTRIFLSKLGTEFVERFDVEKSVVDAKRLMADVDERQPLVVFPEGTLYRMAGLHQFHMGAFIAAVSSDVPVIPITLCGTRSKLRGNSLFPRRGDVSVTIGKPLYPEGDGWSAAISLRDKARTDILSHCGEPDMAHNSVR</sequence>
<evidence type="ECO:0000256" key="2">
    <source>
        <dbReference type="ARBA" id="ARBA00022598"/>
    </source>
</evidence>
<dbReference type="AlphaFoldDB" id="A0A1H5TGF9"/>
<dbReference type="PROSITE" id="PS50075">
    <property type="entry name" value="CARRIER"/>
    <property type="match status" value="1"/>
</dbReference>
<dbReference type="PANTHER" id="PTHR22754:SF32">
    <property type="entry name" value="DISCO-INTERACTING PROTEIN 2"/>
    <property type="match status" value="1"/>
</dbReference>
<keyword evidence="3" id="KW-1133">Transmembrane helix</keyword>
<dbReference type="FunFam" id="3.40.50.12780:FF:000013">
    <property type="entry name" value="Long-chain-fatty-acid--AMP ligase FadD32"/>
    <property type="match status" value="1"/>
</dbReference>
<dbReference type="Gene3D" id="1.10.1200.10">
    <property type="entry name" value="ACP-like"/>
    <property type="match status" value="1"/>
</dbReference>
<dbReference type="Gene3D" id="3.30.300.30">
    <property type="match status" value="1"/>
</dbReference>
<dbReference type="GO" id="GO:0071766">
    <property type="term" value="P:Actinobacterium-type cell wall biogenesis"/>
    <property type="evidence" value="ECO:0007669"/>
    <property type="project" value="UniProtKB-ARBA"/>
</dbReference>
<dbReference type="EMBL" id="FNVG01000002">
    <property type="protein sequence ID" value="SEF61097.1"/>
    <property type="molecule type" value="Genomic_DNA"/>
</dbReference>
<evidence type="ECO:0000259" key="4">
    <source>
        <dbReference type="PROSITE" id="PS50075"/>
    </source>
</evidence>
<evidence type="ECO:0000256" key="1">
    <source>
        <dbReference type="ARBA" id="ARBA00006432"/>
    </source>
</evidence>
<evidence type="ECO:0000313" key="5">
    <source>
        <dbReference type="EMBL" id="SEF61097.1"/>
    </source>
</evidence>
<proteinExistence type="inferred from homology"/>
<evidence type="ECO:0000256" key="3">
    <source>
        <dbReference type="SAM" id="Phobius"/>
    </source>
</evidence>
<dbReference type="CDD" id="cd05931">
    <property type="entry name" value="FAAL"/>
    <property type="match status" value="1"/>
</dbReference>
<dbReference type="GO" id="GO:0006633">
    <property type="term" value="P:fatty acid biosynthetic process"/>
    <property type="evidence" value="ECO:0007669"/>
    <property type="project" value="TreeGrafter"/>
</dbReference>
<dbReference type="InterPro" id="IPR045851">
    <property type="entry name" value="AMP-bd_C_sf"/>
</dbReference>
<keyword evidence="6" id="KW-1185">Reference proteome</keyword>
<dbReference type="InterPro" id="IPR009081">
    <property type="entry name" value="PP-bd_ACP"/>
</dbReference>
<keyword evidence="5" id="KW-0012">Acyltransferase</keyword>
<dbReference type="Gene3D" id="3.40.50.12780">
    <property type="entry name" value="N-terminal domain of ligase-like"/>
    <property type="match status" value="1"/>
</dbReference>
<dbReference type="Pfam" id="PF00550">
    <property type="entry name" value="PP-binding"/>
    <property type="match status" value="1"/>
</dbReference>
<dbReference type="InterPro" id="IPR042099">
    <property type="entry name" value="ANL_N_sf"/>
</dbReference>
<comment type="similarity">
    <text evidence="1">Belongs to the ATP-dependent AMP-binding enzyme family.</text>
</comment>
<dbReference type="SUPFAM" id="SSF69593">
    <property type="entry name" value="Glycerol-3-phosphate (1)-acyltransferase"/>
    <property type="match status" value="1"/>
</dbReference>
<keyword evidence="5" id="KW-0808">Transferase</keyword>
<dbReference type="OrthoDB" id="9757559at2"/>
<dbReference type="Pfam" id="PF01553">
    <property type="entry name" value="Acyltransferase"/>
    <property type="match status" value="1"/>
</dbReference>
<dbReference type="SUPFAM" id="SSF56801">
    <property type="entry name" value="Acetyl-CoA synthetase-like"/>
    <property type="match status" value="1"/>
</dbReference>
<name>A0A1H5TGF9_9VIBR</name>
<dbReference type="GO" id="GO:0016874">
    <property type="term" value="F:ligase activity"/>
    <property type="evidence" value="ECO:0007669"/>
    <property type="project" value="UniProtKB-KW"/>
</dbReference>
<dbReference type="PANTHER" id="PTHR22754">
    <property type="entry name" value="DISCO-INTERACTING PROTEIN 2 DIP2 -RELATED"/>
    <property type="match status" value="1"/>
</dbReference>
<keyword evidence="3" id="KW-0812">Transmembrane</keyword>
<keyword evidence="3" id="KW-0472">Membrane</keyword>
<dbReference type="SMART" id="SM00563">
    <property type="entry name" value="PlsC"/>
    <property type="match status" value="1"/>
</dbReference>
<dbReference type="InterPro" id="IPR036736">
    <property type="entry name" value="ACP-like_sf"/>
</dbReference>
<accession>A0A1H5TGF9</accession>
<protein>
    <submittedName>
        <fullName evidence="5">1-acyl-sn-glycerol-3-phosphate acyltransferases</fullName>
    </submittedName>
</protein>
<dbReference type="Proteomes" id="UP000236721">
    <property type="component" value="Unassembled WGS sequence"/>
</dbReference>
<dbReference type="CDD" id="cd07989">
    <property type="entry name" value="LPLAT_AGPAT-like"/>
    <property type="match status" value="1"/>
</dbReference>
<dbReference type="RefSeq" id="WP_103878826.1">
    <property type="nucleotide sequence ID" value="NZ_FNVG01000002.1"/>
</dbReference>
<dbReference type="GO" id="GO:0005886">
    <property type="term" value="C:plasma membrane"/>
    <property type="evidence" value="ECO:0007669"/>
    <property type="project" value="TreeGrafter"/>
</dbReference>